<dbReference type="Pfam" id="PF00226">
    <property type="entry name" value="DnaJ"/>
    <property type="match status" value="1"/>
</dbReference>
<feature type="chain" id="PRO_5031388578" description="J domain-containing protein" evidence="2">
    <location>
        <begin position="32"/>
        <end position="334"/>
    </location>
</feature>
<reference evidence="4" key="1">
    <citation type="submission" date="2021-01" db="EMBL/GenBank/DDBJ databases">
        <authorList>
            <person name="Corre E."/>
            <person name="Pelletier E."/>
            <person name="Niang G."/>
            <person name="Scheremetjew M."/>
            <person name="Finn R."/>
            <person name="Kale V."/>
            <person name="Holt S."/>
            <person name="Cochrane G."/>
            <person name="Meng A."/>
            <person name="Brown T."/>
            <person name="Cohen L."/>
        </authorList>
    </citation>
    <scope>NUCLEOTIDE SEQUENCE</scope>
    <source>
        <strain evidence="4">CCMP1594</strain>
    </source>
</reference>
<dbReference type="PANTHER" id="PTHR44579">
    <property type="entry name" value="OS01G0730500 PROTEIN"/>
    <property type="match status" value="1"/>
</dbReference>
<proteinExistence type="predicted"/>
<gene>
    <name evidence="4" type="ORF">EGYM00163_LOCUS13048</name>
</gene>
<dbReference type="SUPFAM" id="SSF46565">
    <property type="entry name" value="Chaperone J-domain"/>
    <property type="match status" value="1"/>
</dbReference>
<dbReference type="InterPro" id="IPR036869">
    <property type="entry name" value="J_dom_sf"/>
</dbReference>
<dbReference type="Gene3D" id="1.10.287.110">
    <property type="entry name" value="DnaJ domain"/>
    <property type="match status" value="1"/>
</dbReference>
<evidence type="ECO:0000313" key="4">
    <source>
        <dbReference type="EMBL" id="CAE0801927.1"/>
    </source>
</evidence>
<dbReference type="PROSITE" id="PS50076">
    <property type="entry name" value="DNAJ_2"/>
    <property type="match status" value="1"/>
</dbReference>
<dbReference type="AlphaFoldDB" id="A0A7S4FL88"/>
<name>A0A7S4FL88_9EUGL</name>
<feature type="domain" description="J" evidence="3">
    <location>
        <begin position="158"/>
        <end position="224"/>
    </location>
</feature>
<sequence>MASCSRCTGLHCLQWWLLMVLSIPTSPSVAAQTLNARLIDPIKTIQRLDSRSSTLLPPAAYELTKPARLSRLLSGDSAADRVPAMGRKTWSYSHNLDSHHRLSIIVPGGAVVFAVFMIQYRQHKRMLPFSGKPVGRGWCAGPCARPEVIGLATPDPQDYYTILGVDQGSSTTDIKEAFRERIKDYVDVYRGVAPADVVEEAQALLEAYRMLTDPECRRKYDAGNLNDPFKAPEAEATELFVDPWTCSGVNPLDWELLQDLARDALARGVAPEEAIAREGAFCPAGAVVWLTPEQYRMVLQEMQEMDDDWAYDWHEAQVQALLGLARRANRQGPA</sequence>
<dbReference type="CDD" id="cd06257">
    <property type="entry name" value="DnaJ"/>
    <property type="match status" value="1"/>
</dbReference>
<evidence type="ECO:0000256" key="2">
    <source>
        <dbReference type="SAM" id="SignalP"/>
    </source>
</evidence>
<organism evidence="4">
    <name type="scientific">Eutreptiella gymnastica</name>
    <dbReference type="NCBI Taxonomy" id="73025"/>
    <lineage>
        <taxon>Eukaryota</taxon>
        <taxon>Discoba</taxon>
        <taxon>Euglenozoa</taxon>
        <taxon>Euglenida</taxon>
        <taxon>Spirocuta</taxon>
        <taxon>Euglenophyceae</taxon>
        <taxon>Eutreptiales</taxon>
        <taxon>Eutreptiaceae</taxon>
        <taxon>Eutreptiella</taxon>
    </lineage>
</organism>
<accession>A0A7S4FL88</accession>
<evidence type="ECO:0000259" key="3">
    <source>
        <dbReference type="PROSITE" id="PS50076"/>
    </source>
</evidence>
<dbReference type="InterPro" id="IPR001623">
    <property type="entry name" value="DnaJ_domain"/>
</dbReference>
<feature type="signal peptide" evidence="2">
    <location>
        <begin position="1"/>
        <end position="31"/>
    </location>
</feature>
<feature type="transmembrane region" description="Helical" evidence="1">
    <location>
        <begin position="102"/>
        <end position="120"/>
    </location>
</feature>
<keyword evidence="1" id="KW-1133">Transmembrane helix</keyword>
<keyword evidence="1" id="KW-0472">Membrane</keyword>
<keyword evidence="1" id="KW-0812">Transmembrane</keyword>
<keyword evidence="2" id="KW-0732">Signal</keyword>
<protein>
    <recommendedName>
        <fullName evidence="3">J domain-containing protein</fullName>
    </recommendedName>
</protein>
<evidence type="ECO:0000256" key="1">
    <source>
        <dbReference type="SAM" id="Phobius"/>
    </source>
</evidence>
<dbReference type="EMBL" id="HBJA01038229">
    <property type="protein sequence ID" value="CAE0801927.1"/>
    <property type="molecule type" value="Transcribed_RNA"/>
</dbReference>
<dbReference type="PANTHER" id="PTHR44579:SF4">
    <property type="entry name" value="J DOMAIN-CONTAINING PROTEIN"/>
    <property type="match status" value="1"/>
</dbReference>